<evidence type="ECO:0000256" key="7">
    <source>
        <dbReference type="SAM" id="Phobius"/>
    </source>
</evidence>
<keyword evidence="4 7" id="KW-0812">Transmembrane</keyword>
<keyword evidence="6 7" id="KW-0472">Membrane</keyword>
<keyword evidence="3" id="KW-1003">Cell membrane</keyword>
<dbReference type="PANTHER" id="PTHR30250">
    <property type="entry name" value="PST FAMILY PREDICTED COLANIC ACID TRANSPORTER"/>
    <property type="match status" value="1"/>
</dbReference>
<evidence type="ECO:0000256" key="1">
    <source>
        <dbReference type="ARBA" id="ARBA00004651"/>
    </source>
</evidence>
<comment type="subcellular location">
    <subcellularLocation>
        <location evidence="1">Cell membrane</location>
        <topology evidence="1">Multi-pass membrane protein</topology>
    </subcellularLocation>
</comment>
<dbReference type="Pfam" id="PF13440">
    <property type="entry name" value="Polysacc_synt_3"/>
    <property type="match status" value="1"/>
</dbReference>
<evidence type="ECO:0000256" key="4">
    <source>
        <dbReference type="ARBA" id="ARBA00022692"/>
    </source>
</evidence>
<dbReference type="EMBL" id="BMKS01000007">
    <property type="protein sequence ID" value="GGG36909.1"/>
    <property type="molecule type" value="Genomic_DNA"/>
</dbReference>
<organism evidence="8 9">
    <name type="scientific">Caldovatus sediminis</name>
    <dbReference type="NCBI Taxonomy" id="2041189"/>
    <lineage>
        <taxon>Bacteria</taxon>
        <taxon>Pseudomonadati</taxon>
        <taxon>Pseudomonadota</taxon>
        <taxon>Alphaproteobacteria</taxon>
        <taxon>Acetobacterales</taxon>
        <taxon>Roseomonadaceae</taxon>
        <taxon>Caldovatus</taxon>
    </lineage>
</organism>
<gene>
    <name evidence="8" type="primary">wzx1</name>
    <name evidence="8" type="ORF">GCM10010964_25900</name>
</gene>
<feature type="transmembrane region" description="Helical" evidence="7">
    <location>
        <begin position="51"/>
        <end position="74"/>
    </location>
</feature>
<protein>
    <submittedName>
        <fullName evidence="8">Lipopolysaccharide biosynthesis protein</fullName>
    </submittedName>
</protein>
<evidence type="ECO:0000313" key="8">
    <source>
        <dbReference type="EMBL" id="GGG36909.1"/>
    </source>
</evidence>
<keyword evidence="9" id="KW-1185">Reference proteome</keyword>
<evidence type="ECO:0000256" key="3">
    <source>
        <dbReference type="ARBA" id="ARBA00022475"/>
    </source>
</evidence>
<dbReference type="GO" id="GO:0005886">
    <property type="term" value="C:plasma membrane"/>
    <property type="evidence" value="ECO:0007669"/>
    <property type="project" value="UniProtKB-SubCell"/>
</dbReference>
<evidence type="ECO:0000256" key="2">
    <source>
        <dbReference type="ARBA" id="ARBA00007430"/>
    </source>
</evidence>
<evidence type="ECO:0000313" key="9">
    <source>
        <dbReference type="Proteomes" id="UP000597507"/>
    </source>
</evidence>
<accession>A0A8J2ZCM6</accession>
<keyword evidence="5 7" id="KW-1133">Transmembrane helix</keyword>
<feature type="transmembrane region" description="Helical" evidence="7">
    <location>
        <begin position="182"/>
        <end position="202"/>
    </location>
</feature>
<feature type="transmembrane region" description="Helical" evidence="7">
    <location>
        <begin position="95"/>
        <end position="115"/>
    </location>
</feature>
<feature type="transmembrane region" description="Helical" evidence="7">
    <location>
        <begin position="391"/>
        <end position="411"/>
    </location>
</feature>
<feature type="transmembrane region" description="Helical" evidence="7">
    <location>
        <begin position="366"/>
        <end position="385"/>
    </location>
</feature>
<name>A0A8J2ZCM6_9PROT</name>
<feature type="transmembrane region" description="Helical" evidence="7">
    <location>
        <begin position="456"/>
        <end position="475"/>
    </location>
</feature>
<reference evidence="8 9" key="1">
    <citation type="journal article" date="2014" name="Int. J. Syst. Evol. Microbiol.">
        <title>Complete genome sequence of Corynebacterium casei LMG S-19264T (=DSM 44701T), isolated from a smear-ripened cheese.</title>
        <authorList>
            <consortium name="US DOE Joint Genome Institute (JGI-PGF)"/>
            <person name="Walter F."/>
            <person name="Albersmeier A."/>
            <person name="Kalinowski J."/>
            <person name="Ruckert C."/>
        </authorList>
    </citation>
    <scope>NUCLEOTIDE SEQUENCE [LARGE SCALE GENOMIC DNA]</scope>
    <source>
        <strain evidence="8 9">CGMCC 1.16330</strain>
    </source>
</reference>
<proteinExistence type="inferred from homology"/>
<feature type="transmembrane region" description="Helical" evidence="7">
    <location>
        <begin position="24"/>
        <end position="45"/>
    </location>
</feature>
<dbReference type="InterPro" id="IPR050833">
    <property type="entry name" value="Poly_Biosynth_Transport"/>
</dbReference>
<sequence length="503" mass="51476">MMGARSNSRDHVPRFRIPGAQAPAWVILETGTTAVLSLFSLLLIGRVIGPHAAGVGTVALSAFLLIDLAASSLFPDSLVQRPRLEQDHVDGALTAHLLAGFGGGLLLVGLAPLLSLGAGSGEEVRDIALALAPLLPFSAVSGACSGLLLRQRRNRLLAMRAIIGHPIGLTAGLAAAQLGAGAWAMFVQQAVATAITFSLLAWRLRIAYRPRIRLAALADLWPVAGPQVLSILALAGRYRIFVVALGMLVAEALVAVSHIAFRLVDSVLAVAWGSMARLSIQRLSALQHDRAALAEAYGDLAQLQALMGMPIAAGVALTAGDLVQGLLGPAWQGAADAARIAGLAAVVGFAYGDTGGLFVALGRTRINLAVALAQLGAPLTLLLVLRPETASGVALCWAATTVAIAPPLAGLALRHLGRSPPWLARRIAPGVLATAAMVAAVLALETRLSAPPLLRMAAAAAIGATVFTLVAWLALGRRLPRALLAAGPPPHGSPSPAPVLAPG</sequence>
<evidence type="ECO:0000256" key="6">
    <source>
        <dbReference type="ARBA" id="ARBA00023136"/>
    </source>
</evidence>
<dbReference type="AlphaFoldDB" id="A0A8J2ZCM6"/>
<comment type="caution">
    <text evidence="8">The sequence shown here is derived from an EMBL/GenBank/DDBJ whole genome shotgun (WGS) entry which is preliminary data.</text>
</comment>
<comment type="similarity">
    <text evidence="2">Belongs to the polysaccharide synthase family.</text>
</comment>
<feature type="transmembrane region" description="Helical" evidence="7">
    <location>
        <begin position="156"/>
        <end position="176"/>
    </location>
</feature>
<evidence type="ECO:0000256" key="5">
    <source>
        <dbReference type="ARBA" id="ARBA00022989"/>
    </source>
</evidence>
<feature type="transmembrane region" description="Helical" evidence="7">
    <location>
        <begin position="127"/>
        <end position="149"/>
    </location>
</feature>
<feature type="transmembrane region" description="Helical" evidence="7">
    <location>
        <begin position="423"/>
        <end position="444"/>
    </location>
</feature>
<dbReference type="PANTHER" id="PTHR30250:SF10">
    <property type="entry name" value="LIPOPOLYSACCHARIDE BIOSYNTHESIS PROTEIN WZXC"/>
    <property type="match status" value="1"/>
</dbReference>
<feature type="transmembrane region" description="Helical" evidence="7">
    <location>
        <begin position="240"/>
        <end position="261"/>
    </location>
</feature>
<dbReference type="Proteomes" id="UP000597507">
    <property type="component" value="Unassembled WGS sequence"/>
</dbReference>